<evidence type="ECO:0000313" key="6">
    <source>
        <dbReference type="EMBL" id="KIM20840.1"/>
    </source>
</evidence>
<dbReference type="InterPro" id="IPR052743">
    <property type="entry name" value="Glutaminase_GtaA"/>
</dbReference>
<keyword evidence="7" id="KW-1185">Reference proteome</keyword>
<feature type="chain" id="PRO_5002175218" description="DUF1793-domain-containing protein" evidence="2">
    <location>
        <begin position="28"/>
        <end position="763"/>
    </location>
</feature>
<dbReference type="InterPro" id="IPR032515">
    <property type="entry name" value="DUF4964"/>
</dbReference>
<dbReference type="SUPFAM" id="SSF48208">
    <property type="entry name" value="Six-hairpin glycosidases"/>
    <property type="match status" value="1"/>
</dbReference>
<dbReference type="Pfam" id="PF16334">
    <property type="entry name" value="DUF4964"/>
    <property type="match status" value="1"/>
</dbReference>
<dbReference type="InterPro" id="IPR032514">
    <property type="entry name" value="GtaA_central"/>
</dbReference>
<evidence type="ECO:0000259" key="5">
    <source>
        <dbReference type="Pfam" id="PF17168"/>
    </source>
</evidence>
<dbReference type="HOGENOM" id="CLU_008020_1_0_1"/>
<dbReference type="InterPro" id="IPR033433">
    <property type="entry name" value="GtaA_N"/>
</dbReference>
<accession>A0A0C3A881</accession>
<reference evidence="6 7" key="1">
    <citation type="submission" date="2014-04" db="EMBL/GenBank/DDBJ databases">
        <authorList>
            <consortium name="DOE Joint Genome Institute"/>
            <person name="Kuo A."/>
            <person name="Zuccaro A."/>
            <person name="Kohler A."/>
            <person name="Nagy L.G."/>
            <person name="Floudas D."/>
            <person name="Copeland A."/>
            <person name="Barry K.W."/>
            <person name="Cichocki N."/>
            <person name="Veneault-Fourrey C."/>
            <person name="LaButti K."/>
            <person name="Lindquist E.A."/>
            <person name="Lipzen A."/>
            <person name="Lundell T."/>
            <person name="Morin E."/>
            <person name="Murat C."/>
            <person name="Sun H."/>
            <person name="Tunlid A."/>
            <person name="Henrissat B."/>
            <person name="Grigoriev I.V."/>
            <person name="Hibbett D.S."/>
            <person name="Martin F."/>
            <person name="Nordberg H.P."/>
            <person name="Cantor M.N."/>
            <person name="Hua S.X."/>
        </authorList>
    </citation>
    <scope>NUCLEOTIDE SEQUENCE [LARGE SCALE GENOMIC DNA]</scope>
    <source>
        <strain evidence="6 7">MAFF 305830</strain>
    </source>
</reference>
<dbReference type="GO" id="GO:0005975">
    <property type="term" value="P:carbohydrate metabolic process"/>
    <property type="evidence" value="ECO:0007669"/>
    <property type="project" value="InterPro"/>
</dbReference>
<dbReference type="InterPro" id="IPR008928">
    <property type="entry name" value="6-hairpin_glycosidase_sf"/>
</dbReference>
<proteinExistence type="predicted"/>
<name>A0A0C3A881_SERVB</name>
<keyword evidence="2" id="KW-0732">Signal</keyword>
<dbReference type="Pfam" id="PF17168">
    <property type="entry name" value="DUF5127"/>
    <property type="match status" value="1"/>
</dbReference>
<evidence type="ECO:0000313" key="7">
    <source>
        <dbReference type="Proteomes" id="UP000054097"/>
    </source>
</evidence>
<organism evidence="6 7">
    <name type="scientific">Serendipita vermifera MAFF 305830</name>
    <dbReference type="NCBI Taxonomy" id="933852"/>
    <lineage>
        <taxon>Eukaryota</taxon>
        <taxon>Fungi</taxon>
        <taxon>Dikarya</taxon>
        <taxon>Basidiomycota</taxon>
        <taxon>Agaricomycotina</taxon>
        <taxon>Agaricomycetes</taxon>
        <taxon>Sebacinales</taxon>
        <taxon>Serendipitaceae</taxon>
        <taxon>Serendipita</taxon>
    </lineage>
</organism>
<feature type="signal peptide" evidence="2">
    <location>
        <begin position="1"/>
        <end position="27"/>
    </location>
</feature>
<gene>
    <name evidence="6" type="ORF">M408DRAFT_119277</name>
</gene>
<dbReference type="STRING" id="933852.A0A0C3A881"/>
<feature type="domain" description="Glutaminase A central" evidence="4">
    <location>
        <begin position="347"/>
        <end position="694"/>
    </location>
</feature>
<dbReference type="OrthoDB" id="3918848at2759"/>
<evidence type="ECO:0000256" key="1">
    <source>
        <dbReference type="SAM" id="Phobius"/>
    </source>
</evidence>
<reference evidence="7" key="2">
    <citation type="submission" date="2015-01" db="EMBL/GenBank/DDBJ databases">
        <title>Evolutionary Origins and Diversification of the Mycorrhizal Mutualists.</title>
        <authorList>
            <consortium name="DOE Joint Genome Institute"/>
            <consortium name="Mycorrhizal Genomics Consortium"/>
            <person name="Kohler A."/>
            <person name="Kuo A."/>
            <person name="Nagy L.G."/>
            <person name="Floudas D."/>
            <person name="Copeland A."/>
            <person name="Barry K.W."/>
            <person name="Cichocki N."/>
            <person name="Veneault-Fourrey C."/>
            <person name="LaButti K."/>
            <person name="Lindquist E.A."/>
            <person name="Lipzen A."/>
            <person name="Lundell T."/>
            <person name="Morin E."/>
            <person name="Murat C."/>
            <person name="Riley R."/>
            <person name="Ohm R."/>
            <person name="Sun H."/>
            <person name="Tunlid A."/>
            <person name="Henrissat B."/>
            <person name="Grigoriev I.V."/>
            <person name="Hibbett D.S."/>
            <person name="Martin F."/>
        </authorList>
    </citation>
    <scope>NUCLEOTIDE SEQUENCE [LARGE SCALE GENOMIC DNA]</scope>
    <source>
        <strain evidence="7">MAFF 305830</strain>
    </source>
</reference>
<feature type="transmembrane region" description="Helical" evidence="1">
    <location>
        <begin position="745"/>
        <end position="762"/>
    </location>
</feature>
<evidence type="ECO:0000259" key="3">
    <source>
        <dbReference type="Pfam" id="PF16334"/>
    </source>
</evidence>
<dbReference type="PANTHER" id="PTHR31987:SF1">
    <property type="entry name" value="GLUTAMINASE A"/>
    <property type="match status" value="1"/>
</dbReference>
<evidence type="ECO:0008006" key="8">
    <source>
        <dbReference type="Google" id="ProtNLM"/>
    </source>
</evidence>
<dbReference type="Pfam" id="PF16335">
    <property type="entry name" value="GtaA_6_Hairpin"/>
    <property type="match status" value="1"/>
</dbReference>
<dbReference type="AlphaFoldDB" id="A0A0C3A881"/>
<dbReference type="Proteomes" id="UP000054097">
    <property type="component" value="Unassembled WGS sequence"/>
</dbReference>
<dbReference type="PANTHER" id="PTHR31987">
    <property type="entry name" value="GLUTAMINASE A-RELATED"/>
    <property type="match status" value="1"/>
</dbReference>
<protein>
    <recommendedName>
        <fullName evidence="8">DUF1793-domain-containing protein</fullName>
    </recommendedName>
</protein>
<evidence type="ECO:0000259" key="4">
    <source>
        <dbReference type="Pfam" id="PF16335"/>
    </source>
</evidence>
<feature type="domain" description="DUF4964" evidence="3">
    <location>
        <begin position="37"/>
        <end position="95"/>
    </location>
</feature>
<keyword evidence="1" id="KW-1133">Transmembrane helix</keyword>
<evidence type="ECO:0000256" key="2">
    <source>
        <dbReference type="SAM" id="SignalP"/>
    </source>
</evidence>
<sequence length="763" mass="83306">MHLYALCTSLWNLALIALTMSAQLASAAPSWTTEPFSPPAYPLAVRSPYLSCWLPQGNGTALNADWPRFWEGSILGWAGYIRVDGAVYTFLGSPSVSGPTLAVQKSAMFTSTQSVFILTAGGVDLIAAFLSPVEPDDMVKQSTPFSYLSLIAQSNDGASHSVQLYTDISAEWVSGDNSLIANWTTSIGDIVTHQVQLQDQTHYSEASDHIQHGAAYYSTKAATGLTYQTGSDQNLRTQFVQNGVLLNTQDTDYRAVNDDWPVFALARDMGNVTSATEPFVMSIGHAREPAVQYIVSGGVLQDRSLYFWSAYATIADAISFFLNDYASALSRATAFDSKVATDAAEVSSSYGGIVALSIRQAFAAMEITISKTSTGWNTDDVLVFLKEISSNGNTNTVDVIFPAWPLYLYTNPTIGKNLLLPALQYQVTGQYPNKWSIHDMGAHYPRAIGHNDGQDEAMPLEECGNMLIMTLSHYQHTGDLYIINSYAQLLDQWTQYLIEEALIPANQISTDDFAGPLVNQTNLAIKGIIGIRAMAEIACLLGQHEKSANYTSIAQSYVAQWQSLATSFDGRHLTLSYGNNTSWGLTYNLYAEKLLGFNLFPQSVYDMQTAWYQTVIQEWGFPLDTRHTYTKTDWSIWTAATVSSTNVRDQFIGAIYNYASNGKNKAPFSDWYETTTGEVTGFRARPVVGGHLALMKGVLPTASAKSAKFKRAENGTCGILQSSGVGTSLPTANNTRNSGSKRREVMMTGWIAGVAGMVIGLLR</sequence>
<keyword evidence="1" id="KW-0812">Transmembrane</keyword>
<keyword evidence="1" id="KW-0472">Membrane</keyword>
<feature type="domain" description="Glutaminase A N-terminal" evidence="5">
    <location>
        <begin position="112"/>
        <end position="342"/>
    </location>
</feature>
<dbReference type="EMBL" id="KN824405">
    <property type="protein sequence ID" value="KIM20840.1"/>
    <property type="molecule type" value="Genomic_DNA"/>
</dbReference>